<keyword evidence="2" id="KW-1185">Reference proteome</keyword>
<accession>W1NAI3</accession>
<protein>
    <submittedName>
        <fullName evidence="1">Uncharacterized protein</fullName>
    </submittedName>
</protein>
<dbReference type="AlphaFoldDB" id="W1NAI3"/>
<comment type="caution">
    <text evidence="1">The sequence shown here is derived from an EMBL/GenBank/DDBJ whole genome shotgun (WGS) entry which is preliminary data.</text>
</comment>
<organism evidence="1 2">
    <name type="scientific">Halomonas huangheensis</name>
    <dbReference type="NCBI Taxonomy" id="1178482"/>
    <lineage>
        <taxon>Bacteria</taxon>
        <taxon>Pseudomonadati</taxon>
        <taxon>Pseudomonadota</taxon>
        <taxon>Gammaproteobacteria</taxon>
        <taxon>Oceanospirillales</taxon>
        <taxon>Halomonadaceae</taxon>
        <taxon>Halomonas</taxon>
    </lineage>
</organism>
<evidence type="ECO:0000313" key="2">
    <source>
        <dbReference type="Proteomes" id="UP000019113"/>
    </source>
</evidence>
<proteinExistence type="predicted"/>
<sequence length="58" mass="6805">MQRSGDMGIRVRCLVNWLLDISTPFPLLLDHLFLVLLEGVQLKTLTAFINRRRILNRK</sequence>
<evidence type="ECO:0000313" key="1">
    <source>
        <dbReference type="EMBL" id="ERL52534.1"/>
    </source>
</evidence>
<dbReference type="Proteomes" id="UP000019113">
    <property type="component" value="Unassembled WGS sequence"/>
</dbReference>
<reference evidence="1 2" key="1">
    <citation type="submission" date="2013-08" db="EMBL/GenBank/DDBJ databases">
        <title>draft genome of Halomonas huanghegensis, strain BJGMM-B45T.</title>
        <authorList>
            <person name="Miao C."/>
            <person name="Wan Y."/>
            <person name="Jin W."/>
        </authorList>
    </citation>
    <scope>NUCLEOTIDE SEQUENCE [LARGE SCALE GENOMIC DNA]</scope>
    <source>
        <strain evidence="1 2">BJGMM-B45</strain>
    </source>
</reference>
<name>W1NAI3_9GAMM</name>
<gene>
    <name evidence="1" type="ORF">BJB45_08250</name>
</gene>
<dbReference type="EMBL" id="AVBC01000018">
    <property type="protein sequence ID" value="ERL52534.1"/>
    <property type="molecule type" value="Genomic_DNA"/>
</dbReference>